<feature type="region of interest" description="Disordered" evidence="1">
    <location>
        <begin position="24"/>
        <end position="161"/>
    </location>
</feature>
<proteinExistence type="predicted"/>
<dbReference type="EMBL" id="JARGEI010000024">
    <property type="protein sequence ID" value="KAJ8709454.1"/>
    <property type="molecule type" value="Genomic_DNA"/>
</dbReference>
<evidence type="ECO:0000256" key="1">
    <source>
        <dbReference type="SAM" id="MobiDB-lite"/>
    </source>
</evidence>
<feature type="compositionally biased region" description="Low complexity" evidence="1">
    <location>
        <begin position="120"/>
        <end position="153"/>
    </location>
</feature>
<gene>
    <name evidence="2" type="ORF">PYW07_009280</name>
</gene>
<accession>A0AAD7YBP7</accession>
<reference evidence="2" key="1">
    <citation type="submission" date="2023-03" db="EMBL/GenBank/DDBJ databases">
        <title>Chromosome-level genomes of two armyworms, Mythimna separata and Mythimna loreyi, provide insights into the biosynthesis and reception of sex pheromones.</title>
        <authorList>
            <person name="Zhao H."/>
        </authorList>
    </citation>
    <scope>NUCLEOTIDE SEQUENCE</scope>
    <source>
        <strain evidence="2">BeijingLab</strain>
        <tissue evidence="2">Pupa</tissue>
    </source>
</reference>
<protein>
    <submittedName>
        <fullName evidence="2">Uncharacterized protein</fullName>
    </submittedName>
</protein>
<comment type="caution">
    <text evidence="2">The sequence shown here is derived from an EMBL/GenBank/DDBJ whole genome shotgun (WGS) entry which is preliminary data.</text>
</comment>
<keyword evidence="3" id="KW-1185">Reference proteome</keyword>
<evidence type="ECO:0000313" key="2">
    <source>
        <dbReference type="EMBL" id="KAJ8709454.1"/>
    </source>
</evidence>
<organism evidence="2 3">
    <name type="scientific">Mythimna separata</name>
    <name type="common">Oriental armyworm</name>
    <name type="synonym">Pseudaletia separata</name>
    <dbReference type="NCBI Taxonomy" id="271217"/>
    <lineage>
        <taxon>Eukaryota</taxon>
        <taxon>Metazoa</taxon>
        <taxon>Ecdysozoa</taxon>
        <taxon>Arthropoda</taxon>
        <taxon>Hexapoda</taxon>
        <taxon>Insecta</taxon>
        <taxon>Pterygota</taxon>
        <taxon>Neoptera</taxon>
        <taxon>Endopterygota</taxon>
        <taxon>Lepidoptera</taxon>
        <taxon>Glossata</taxon>
        <taxon>Ditrysia</taxon>
        <taxon>Noctuoidea</taxon>
        <taxon>Noctuidae</taxon>
        <taxon>Noctuinae</taxon>
        <taxon>Hadenini</taxon>
        <taxon>Mythimna</taxon>
    </lineage>
</organism>
<dbReference type="AlphaFoldDB" id="A0AAD7YBP7"/>
<dbReference type="Proteomes" id="UP001231518">
    <property type="component" value="Chromosome 22"/>
</dbReference>
<name>A0AAD7YBP7_MYTSE</name>
<sequence>MARLFDRTHTRVINTLSAVHEEIAGTPALREPSEPREPTPTPATVVPDVEADTDASTASRPPLPPRASVGEPATTAAVSSILPDDNGGIQINEVSSSSPTEGAPKPRSRRPRTDAKRDTPGAAPGPCAALAPRGRDPAAPAHAPSHASATSPSLDLDFTFC</sequence>
<evidence type="ECO:0000313" key="3">
    <source>
        <dbReference type="Proteomes" id="UP001231518"/>
    </source>
</evidence>